<proteinExistence type="predicted"/>
<dbReference type="Gene3D" id="2.60.40.10">
    <property type="entry name" value="Immunoglobulins"/>
    <property type="match status" value="3"/>
</dbReference>
<evidence type="ECO:0000259" key="4">
    <source>
        <dbReference type="PROSITE" id="PS50835"/>
    </source>
</evidence>
<keyword evidence="3" id="KW-0812">Transmembrane</keyword>
<sequence>SLFNANVVKLFSHYDTAPDLIHVEIHQRVLLQFSLMQPEYGMLIGWFSCPTRDCNNEWDKHWIADIYFMDKVHFENPHYSAFLNGTLLIKKVLPMYDERYFIMRVRTGTGDEPNIYHLKIVQERPVLTLVSQQNIYAFEGMDVFLEAQVKAYPYPRVSLSRVLESNESVIQEASNVSSQILMKIPSITNADSGDYVLYTENTVGNDTVTVRPTSNIDSQTRFKIRNFTVLEGGLYTCYAKNPFGHDTLTCNPVTTTAASGAEVTVQINQTILLACSASSNSENVEHIGWYRCRTADCESKWDNSRIARVERMREPFVDNTDFDIYVNGTLVIKRVKAVDDGKLFICKAKRNLTGVETSTTILKIAKGDVYMSEWTFIWMLEFGAILTPGKPGAILRFSFRIHQISIQKQGKEDLDFETAFNKVAPLIFSLTALLVIAVIIIIYLVVKIKKNKRHGYSHNHCCGFGVAEVTVKIHERRLLPCSESSDLENVEHIAWFRCSTADCELNWNKLRIAHVQNVEETIADNPNFDVFTNGTLLIRKVLPVDDGKITPKINTRESSGGSCH</sequence>
<keyword evidence="1" id="KW-0732">Signal</keyword>
<protein>
    <recommendedName>
        <fullName evidence="4">Ig-like domain-containing protein</fullName>
    </recommendedName>
</protein>
<name>A0A3M6V0N3_POCDA</name>
<dbReference type="InterPro" id="IPR003599">
    <property type="entry name" value="Ig_sub"/>
</dbReference>
<keyword evidence="6" id="KW-1185">Reference proteome</keyword>
<dbReference type="OrthoDB" id="10559588at2759"/>
<dbReference type="PANTHER" id="PTHR45842:SF12">
    <property type="entry name" value="KEKKON 5, ISOFORM A"/>
    <property type="match status" value="1"/>
</dbReference>
<evidence type="ECO:0000256" key="2">
    <source>
        <dbReference type="ARBA" id="ARBA00023180"/>
    </source>
</evidence>
<evidence type="ECO:0000313" key="5">
    <source>
        <dbReference type="EMBL" id="RMX59452.1"/>
    </source>
</evidence>
<dbReference type="SMART" id="SM00409">
    <property type="entry name" value="IG"/>
    <property type="match status" value="2"/>
</dbReference>
<comment type="caution">
    <text evidence="5">The sequence shown here is derived from an EMBL/GenBank/DDBJ whole genome shotgun (WGS) entry which is preliminary data.</text>
</comment>
<keyword evidence="3" id="KW-0472">Membrane</keyword>
<accession>A0A3M6V0N3</accession>
<dbReference type="PANTHER" id="PTHR45842">
    <property type="entry name" value="SYNAPTIC ADHESION-LIKE MOLECULE SALM"/>
    <property type="match status" value="1"/>
</dbReference>
<evidence type="ECO:0000256" key="3">
    <source>
        <dbReference type="SAM" id="Phobius"/>
    </source>
</evidence>
<dbReference type="InterPro" id="IPR050467">
    <property type="entry name" value="LRFN"/>
</dbReference>
<evidence type="ECO:0000313" key="6">
    <source>
        <dbReference type="Proteomes" id="UP000275408"/>
    </source>
</evidence>
<dbReference type="AlphaFoldDB" id="A0A3M6V0N3"/>
<reference evidence="5 6" key="1">
    <citation type="journal article" date="2018" name="Sci. Rep.">
        <title>Comparative analysis of the Pocillopora damicornis genome highlights role of immune system in coral evolution.</title>
        <authorList>
            <person name="Cunning R."/>
            <person name="Bay R.A."/>
            <person name="Gillette P."/>
            <person name="Baker A.C."/>
            <person name="Traylor-Knowles N."/>
        </authorList>
    </citation>
    <scope>NUCLEOTIDE SEQUENCE [LARGE SCALE GENOMIC DNA]</scope>
    <source>
        <strain evidence="5">RSMAS</strain>
        <tissue evidence="5">Whole animal</tissue>
    </source>
</reference>
<feature type="transmembrane region" description="Helical" evidence="3">
    <location>
        <begin position="426"/>
        <end position="446"/>
    </location>
</feature>
<dbReference type="InterPro" id="IPR013783">
    <property type="entry name" value="Ig-like_fold"/>
</dbReference>
<dbReference type="InterPro" id="IPR036179">
    <property type="entry name" value="Ig-like_dom_sf"/>
</dbReference>
<dbReference type="STRING" id="46731.A0A3M6V0N3"/>
<feature type="non-terminal residue" evidence="5">
    <location>
        <position position="1"/>
    </location>
</feature>
<dbReference type="PROSITE" id="PS50835">
    <property type="entry name" value="IG_LIKE"/>
    <property type="match status" value="1"/>
</dbReference>
<feature type="domain" description="Ig-like" evidence="4">
    <location>
        <begin position="252"/>
        <end position="362"/>
    </location>
</feature>
<gene>
    <name evidence="5" type="ORF">pdam_00015665</name>
</gene>
<keyword evidence="2" id="KW-0325">Glycoprotein</keyword>
<keyword evidence="3" id="KW-1133">Transmembrane helix</keyword>
<evidence type="ECO:0000256" key="1">
    <source>
        <dbReference type="ARBA" id="ARBA00022729"/>
    </source>
</evidence>
<organism evidence="5 6">
    <name type="scientific">Pocillopora damicornis</name>
    <name type="common">Cauliflower coral</name>
    <name type="synonym">Millepora damicornis</name>
    <dbReference type="NCBI Taxonomy" id="46731"/>
    <lineage>
        <taxon>Eukaryota</taxon>
        <taxon>Metazoa</taxon>
        <taxon>Cnidaria</taxon>
        <taxon>Anthozoa</taxon>
        <taxon>Hexacorallia</taxon>
        <taxon>Scleractinia</taxon>
        <taxon>Astrocoeniina</taxon>
        <taxon>Pocilloporidae</taxon>
        <taxon>Pocillopora</taxon>
    </lineage>
</organism>
<dbReference type="InterPro" id="IPR007110">
    <property type="entry name" value="Ig-like_dom"/>
</dbReference>
<dbReference type="Proteomes" id="UP000275408">
    <property type="component" value="Unassembled WGS sequence"/>
</dbReference>
<dbReference type="SUPFAM" id="SSF48726">
    <property type="entry name" value="Immunoglobulin"/>
    <property type="match status" value="2"/>
</dbReference>
<dbReference type="EMBL" id="RCHS01000345">
    <property type="protein sequence ID" value="RMX59452.1"/>
    <property type="molecule type" value="Genomic_DNA"/>
</dbReference>